<keyword evidence="1" id="KW-0812">Transmembrane</keyword>
<dbReference type="Proteomes" id="UP000199459">
    <property type="component" value="Unassembled WGS sequence"/>
</dbReference>
<dbReference type="STRING" id="917.SAMN05216326_10152"/>
<sequence>MDNFISSRSMITPGLAGSATTMITGTLVTTFGFPGAVTALIVSFVFGSMALADKSVEFYYKFIFYIINSITIFSVAVGLNQAGMAIIERDRQETTVNERALGPAEEENDIVRKAETKPFFQEWF</sequence>
<organism evidence="2 3">
    <name type="scientific">Nitrosomonas marina</name>
    <dbReference type="NCBI Taxonomy" id="917"/>
    <lineage>
        <taxon>Bacteria</taxon>
        <taxon>Pseudomonadati</taxon>
        <taxon>Pseudomonadota</taxon>
        <taxon>Betaproteobacteria</taxon>
        <taxon>Nitrosomonadales</taxon>
        <taxon>Nitrosomonadaceae</taxon>
        <taxon>Nitrosomonas</taxon>
    </lineage>
</organism>
<evidence type="ECO:0000256" key="1">
    <source>
        <dbReference type="SAM" id="Phobius"/>
    </source>
</evidence>
<accession>A0A1H8GBB5</accession>
<reference evidence="2 3" key="1">
    <citation type="submission" date="2016-10" db="EMBL/GenBank/DDBJ databases">
        <authorList>
            <person name="de Groot N.N."/>
        </authorList>
    </citation>
    <scope>NUCLEOTIDE SEQUENCE [LARGE SCALE GENOMIC DNA]</scope>
    <source>
        <strain evidence="2 3">Nm22</strain>
    </source>
</reference>
<proteinExistence type="predicted"/>
<dbReference type="OrthoDB" id="8547055at2"/>
<name>A0A1H8GBB5_9PROT</name>
<evidence type="ECO:0000313" key="3">
    <source>
        <dbReference type="Proteomes" id="UP000199459"/>
    </source>
</evidence>
<protein>
    <submittedName>
        <fullName evidence="2">Uncharacterized protein</fullName>
    </submittedName>
</protein>
<keyword evidence="1" id="KW-1133">Transmembrane helix</keyword>
<gene>
    <name evidence="2" type="ORF">SAMN05216325_1179</name>
</gene>
<dbReference type="AlphaFoldDB" id="A0A1H8GBB5"/>
<feature type="transmembrane region" description="Helical" evidence="1">
    <location>
        <begin position="58"/>
        <end position="79"/>
    </location>
</feature>
<dbReference type="RefSeq" id="WP_090633153.1">
    <property type="nucleotide sequence ID" value="NZ_FOCP01000017.1"/>
</dbReference>
<evidence type="ECO:0000313" key="2">
    <source>
        <dbReference type="EMBL" id="SEN40767.1"/>
    </source>
</evidence>
<dbReference type="EMBL" id="FOCP01000017">
    <property type="protein sequence ID" value="SEN40767.1"/>
    <property type="molecule type" value="Genomic_DNA"/>
</dbReference>
<keyword evidence="1" id="KW-0472">Membrane</keyword>
<feature type="transmembrane region" description="Helical" evidence="1">
    <location>
        <begin position="21"/>
        <end position="46"/>
    </location>
</feature>